<comment type="caution">
    <text evidence="1">The sequence shown here is derived from an EMBL/GenBank/DDBJ whole genome shotgun (WGS) entry which is preliminary data.</text>
</comment>
<gene>
    <name evidence="1" type="ORF">GDO81_025616</name>
</gene>
<keyword evidence="2" id="KW-1185">Reference proteome</keyword>
<evidence type="ECO:0000313" key="2">
    <source>
        <dbReference type="Proteomes" id="UP000824782"/>
    </source>
</evidence>
<name>A0AAV6YNJ5_ENGPU</name>
<sequence>MRNAAPNVAQCLGLQAFITEVKGEGWASTQGHGTADEKVRSVHLGRRNFLETFFVCKGEPVYPVAVVQHGGWFHILPPS</sequence>
<protein>
    <submittedName>
        <fullName evidence="1">Uncharacterized protein</fullName>
    </submittedName>
</protein>
<organism evidence="1 2">
    <name type="scientific">Engystomops pustulosus</name>
    <name type="common">Tungara frog</name>
    <name type="synonym">Physalaemus pustulosus</name>
    <dbReference type="NCBI Taxonomy" id="76066"/>
    <lineage>
        <taxon>Eukaryota</taxon>
        <taxon>Metazoa</taxon>
        <taxon>Chordata</taxon>
        <taxon>Craniata</taxon>
        <taxon>Vertebrata</taxon>
        <taxon>Euteleostomi</taxon>
        <taxon>Amphibia</taxon>
        <taxon>Batrachia</taxon>
        <taxon>Anura</taxon>
        <taxon>Neobatrachia</taxon>
        <taxon>Hyloidea</taxon>
        <taxon>Leptodactylidae</taxon>
        <taxon>Leiuperinae</taxon>
        <taxon>Engystomops</taxon>
    </lineage>
</organism>
<accession>A0AAV6YNJ5</accession>
<dbReference type="AlphaFoldDB" id="A0AAV6YNJ5"/>
<reference evidence="1" key="1">
    <citation type="thesis" date="2020" institute="ProQuest LLC" country="789 East Eisenhower Parkway, Ann Arbor, MI, USA">
        <title>Comparative Genomics and Chromosome Evolution.</title>
        <authorList>
            <person name="Mudd A.B."/>
        </authorList>
    </citation>
    <scope>NUCLEOTIDE SEQUENCE</scope>
    <source>
        <strain evidence="1">237g6f4</strain>
        <tissue evidence="1">Blood</tissue>
    </source>
</reference>
<proteinExistence type="predicted"/>
<dbReference type="EMBL" id="WNYA01037815">
    <property type="protein sequence ID" value="KAG8536819.1"/>
    <property type="molecule type" value="Genomic_DNA"/>
</dbReference>
<evidence type="ECO:0000313" key="1">
    <source>
        <dbReference type="EMBL" id="KAG8536819.1"/>
    </source>
</evidence>
<dbReference type="Proteomes" id="UP000824782">
    <property type="component" value="Unassembled WGS sequence"/>
</dbReference>